<evidence type="ECO:0000256" key="1">
    <source>
        <dbReference type="SAM" id="SignalP"/>
    </source>
</evidence>
<gene>
    <name evidence="2" type="ORF">H7C19_29075</name>
</gene>
<organism evidence="2 3">
    <name type="scientific">Cohnella nanjingensis</name>
    <dbReference type="NCBI Taxonomy" id="1387779"/>
    <lineage>
        <taxon>Bacteria</taxon>
        <taxon>Bacillati</taxon>
        <taxon>Bacillota</taxon>
        <taxon>Bacilli</taxon>
        <taxon>Bacillales</taxon>
        <taxon>Paenibacillaceae</taxon>
        <taxon>Cohnella</taxon>
    </lineage>
</organism>
<evidence type="ECO:0000313" key="2">
    <source>
        <dbReference type="EMBL" id="MBB6674740.1"/>
    </source>
</evidence>
<keyword evidence="3" id="KW-1185">Reference proteome</keyword>
<accession>A0A7X0VI19</accession>
<name>A0A7X0VI19_9BACL</name>
<dbReference type="RefSeq" id="WP_185672602.1">
    <property type="nucleotide sequence ID" value="NZ_JACJVP010000053.1"/>
</dbReference>
<reference evidence="2 3" key="1">
    <citation type="submission" date="2020-08" db="EMBL/GenBank/DDBJ databases">
        <title>Cohnella phylogeny.</title>
        <authorList>
            <person name="Dunlap C."/>
        </authorList>
    </citation>
    <scope>NUCLEOTIDE SEQUENCE [LARGE SCALE GENOMIC DNA]</scope>
    <source>
        <strain evidence="2 3">DSM 28246</strain>
    </source>
</reference>
<dbReference type="Proteomes" id="UP000547209">
    <property type="component" value="Unassembled WGS sequence"/>
</dbReference>
<dbReference type="AlphaFoldDB" id="A0A7X0VI19"/>
<protein>
    <recommendedName>
        <fullName evidence="4">DUF4309 domain-containing protein</fullName>
    </recommendedName>
</protein>
<dbReference type="EMBL" id="JACJVP010000053">
    <property type="protein sequence ID" value="MBB6674740.1"/>
    <property type="molecule type" value="Genomic_DNA"/>
</dbReference>
<proteinExistence type="predicted"/>
<feature type="signal peptide" evidence="1">
    <location>
        <begin position="1"/>
        <end position="22"/>
    </location>
</feature>
<evidence type="ECO:0000313" key="3">
    <source>
        <dbReference type="Proteomes" id="UP000547209"/>
    </source>
</evidence>
<feature type="chain" id="PRO_5031357172" description="DUF4309 domain-containing protein" evidence="1">
    <location>
        <begin position="23"/>
        <end position="178"/>
    </location>
</feature>
<evidence type="ECO:0008006" key="4">
    <source>
        <dbReference type="Google" id="ProtNLM"/>
    </source>
</evidence>
<sequence>MRKYLILIALVCLAVIPIGAAAVTDKQPHAAAETAKTETAADDLPSSPAYIAKIFTMGGTTYVKLDYIQWYQGSEADRVFREREQDPEMTEAPDGYYIVNDDPTLHTYAVVDDAEVFMQIYNRSGSWDDADIQADERITLRKFRSLFTKDNEEIMSSFPYRVTIANGKVVKIVQQFIP</sequence>
<keyword evidence="1" id="KW-0732">Signal</keyword>
<comment type="caution">
    <text evidence="2">The sequence shown here is derived from an EMBL/GenBank/DDBJ whole genome shotgun (WGS) entry which is preliminary data.</text>
</comment>